<dbReference type="HAMAP" id="MF_00385">
    <property type="entry name" value="Ribosomal_bS16"/>
    <property type="match status" value="1"/>
</dbReference>
<feature type="compositionally biased region" description="Basic and acidic residues" evidence="4">
    <location>
        <begin position="230"/>
        <end position="260"/>
    </location>
</feature>
<keyword evidence="1 3" id="KW-0689">Ribosomal protein</keyword>
<dbReference type="GO" id="GO:0005840">
    <property type="term" value="C:ribosome"/>
    <property type="evidence" value="ECO:0007669"/>
    <property type="project" value="UniProtKB-KW"/>
</dbReference>
<protein>
    <recommendedName>
        <fullName evidence="3">Small ribosomal subunit protein bS16</fullName>
    </recommendedName>
</protein>
<dbReference type="InterPro" id="IPR020592">
    <property type="entry name" value="Ribosomal_bS16_CS"/>
</dbReference>
<gene>
    <name evidence="3" type="primary">rpsP</name>
    <name evidence="5" type="ORF">QQ008_10630</name>
</gene>
<dbReference type="Proteomes" id="UP001172082">
    <property type="component" value="Unassembled WGS sequence"/>
</dbReference>
<dbReference type="NCBIfam" id="NF011094">
    <property type="entry name" value="PRK14521.1"/>
    <property type="match status" value="1"/>
</dbReference>
<comment type="similarity">
    <text evidence="3">Belongs to the bacterial ribosomal protein bS16 family.</text>
</comment>
<dbReference type="PROSITE" id="PS00732">
    <property type="entry name" value="RIBOSOMAL_S16"/>
    <property type="match status" value="1"/>
</dbReference>
<feature type="region of interest" description="Disordered" evidence="4">
    <location>
        <begin position="149"/>
        <end position="260"/>
    </location>
</feature>
<dbReference type="InterPro" id="IPR000307">
    <property type="entry name" value="Ribosomal_bS16"/>
</dbReference>
<accession>A0ABT8KMZ7</accession>
<proteinExistence type="inferred from homology"/>
<dbReference type="RefSeq" id="WP_346751851.1">
    <property type="nucleotide sequence ID" value="NZ_JAUJEA010000003.1"/>
</dbReference>
<evidence type="ECO:0000313" key="6">
    <source>
        <dbReference type="Proteomes" id="UP001172082"/>
    </source>
</evidence>
<evidence type="ECO:0000256" key="1">
    <source>
        <dbReference type="ARBA" id="ARBA00022980"/>
    </source>
</evidence>
<feature type="compositionally biased region" description="Basic and acidic residues" evidence="4">
    <location>
        <begin position="185"/>
        <end position="211"/>
    </location>
</feature>
<reference evidence="5" key="1">
    <citation type="submission" date="2023-06" db="EMBL/GenBank/DDBJ databases">
        <title>Genomic of Parafulvivirga corallium.</title>
        <authorList>
            <person name="Wang G."/>
        </authorList>
    </citation>
    <scope>NUCLEOTIDE SEQUENCE</scope>
    <source>
        <strain evidence="5">BMA10</strain>
    </source>
</reference>
<dbReference type="Gene3D" id="3.30.1320.10">
    <property type="match status" value="1"/>
</dbReference>
<evidence type="ECO:0000256" key="4">
    <source>
        <dbReference type="SAM" id="MobiDB-lite"/>
    </source>
</evidence>
<dbReference type="InterPro" id="IPR023803">
    <property type="entry name" value="Ribosomal_bS16_dom_sf"/>
</dbReference>
<comment type="caution">
    <text evidence="5">The sequence shown here is derived from an EMBL/GenBank/DDBJ whole genome shotgun (WGS) entry which is preliminary data.</text>
</comment>
<dbReference type="PANTHER" id="PTHR12919:SF20">
    <property type="entry name" value="SMALL RIBOSOMAL SUBUNIT PROTEIN BS16M"/>
    <property type="match status" value="1"/>
</dbReference>
<evidence type="ECO:0000256" key="3">
    <source>
        <dbReference type="HAMAP-Rule" id="MF_00385"/>
    </source>
</evidence>
<dbReference type="NCBIfam" id="TIGR00002">
    <property type="entry name" value="S16"/>
    <property type="match status" value="1"/>
</dbReference>
<feature type="compositionally biased region" description="Low complexity" evidence="4">
    <location>
        <begin position="165"/>
        <end position="181"/>
    </location>
</feature>
<dbReference type="SUPFAM" id="SSF54565">
    <property type="entry name" value="Ribosomal protein S16"/>
    <property type="match status" value="1"/>
</dbReference>
<evidence type="ECO:0000256" key="2">
    <source>
        <dbReference type="ARBA" id="ARBA00023274"/>
    </source>
</evidence>
<keyword evidence="6" id="KW-1185">Reference proteome</keyword>
<sequence>MAVKIRLARRGRKKLAMYDIVVADARAPRDGRFIEKLGTYNPNTDPASIDLNADRAFKWVMDGAQPTDTARAILSYRGVMLKKHLQIGVNKGAITQEQADTKFEQWLKEKEAKIAGKIDTLNKQQEADAKKRLEAETKIKEARTEALKKKQAELAPEPQAEEVEAVATEEAVAEEPATAEAETQEEVKAEEAPAKEEPKADEPEAKEEPKAEAAPVEETPTEEKAEEVEEVKAEAQEEKKEEKAEAPEAKESAEEEETKE</sequence>
<evidence type="ECO:0000313" key="5">
    <source>
        <dbReference type="EMBL" id="MDN5201823.1"/>
    </source>
</evidence>
<dbReference type="Pfam" id="PF00886">
    <property type="entry name" value="Ribosomal_S16"/>
    <property type="match status" value="1"/>
</dbReference>
<dbReference type="PANTHER" id="PTHR12919">
    <property type="entry name" value="30S RIBOSOMAL PROTEIN S16"/>
    <property type="match status" value="1"/>
</dbReference>
<keyword evidence="2 3" id="KW-0687">Ribonucleoprotein</keyword>
<organism evidence="5 6">
    <name type="scientific">Splendidivirga corallicola</name>
    <dbReference type="NCBI Taxonomy" id="3051826"/>
    <lineage>
        <taxon>Bacteria</taxon>
        <taxon>Pseudomonadati</taxon>
        <taxon>Bacteroidota</taxon>
        <taxon>Cytophagia</taxon>
        <taxon>Cytophagales</taxon>
        <taxon>Splendidivirgaceae</taxon>
        <taxon>Splendidivirga</taxon>
    </lineage>
</organism>
<name>A0ABT8KMZ7_9BACT</name>
<dbReference type="EMBL" id="JAUJEA010000003">
    <property type="protein sequence ID" value="MDN5201823.1"/>
    <property type="molecule type" value="Genomic_DNA"/>
</dbReference>